<dbReference type="Proteomes" id="UP000027265">
    <property type="component" value="Unassembled WGS sequence"/>
</dbReference>
<keyword evidence="2" id="KW-0106">Calcium</keyword>
<dbReference type="Pfam" id="PF00168">
    <property type="entry name" value="C2"/>
    <property type="match status" value="2"/>
</dbReference>
<accession>A0A067QCQ4</accession>
<dbReference type="Gene3D" id="2.60.40.150">
    <property type="entry name" value="C2 domain"/>
    <property type="match status" value="1"/>
</dbReference>
<dbReference type="HOGENOM" id="CLU_421490_0_0_1"/>
<evidence type="ECO:0000256" key="2">
    <source>
        <dbReference type="ARBA" id="ARBA00022837"/>
    </source>
</evidence>
<feature type="compositionally biased region" description="Pro residues" evidence="3">
    <location>
        <begin position="548"/>
        <end position="559"/>
    </location>
</feature>
<evidence type="ECO:0000259" key="4">
    <source>
        <dbReference type="PROSITE" id="PS50004"/>
    </source>
</evidence>
<keyword evidence="6" id="KW-1185">Reference proteome</keyword>
<sequence length="704" mass="75877">MSHTPRDIGTLIVVILKARNLPNKRHIGKQDPYCTITYNDEKRRTKAIKRGGQHPEWDEEVRFTLLEDVEDELARTANGADTPPPPPPKDNKDGKDNKFNKKIKGGKSMRLYCYADDPREPDLIGETTVDLSEVLSKGETDEWFTLMSKDRYAGEIYLELTFWSNEPAPRKKVSPKPSSSRNQYGGPGSFVPTGELPSSLAAGGPPSRSASASIVPEGHHRRESLPPSLRASNSLAKLDLYVPPYEQRGQLRLQTSALDQVIDEFAELGVGTPRGRSESFPPLHSGYQPRSASASGLSYSESYSHHSHGSNYSDGSSFYDRPLTPTGNGQPYNNQEMYATPPHAPMHQAFDPSGQSPSGYPQYQSPSRHPRYSIPTASSGFMPIATPAPSGFVPLPSHPSDPSGFVPAMSQTPAPYPPPSATPMPSGFAPMPSHTPAPSGFMQQQMPMSSSPSYHASQPASSFAYQHYNQPPPASAPPQQHFIPSQPPISVPPPPHSAPPQQFQGYPPSPSSPGHDQGQPGSLNSSLNGRNTGSRPLPQPQFTQQAPPQRPALPVPPGQPGVGFNNPIPPPPPLPQPPHESGQPYHQGTQVMQIQVPPPPPPPPSHMTPSPSSGRPSLPQPPTNFPPQQPVYQPILPPPPPPNLPMQGHPLPGPPPPLPQPPTNSGHVAFPGPPPRPPAQINASPQWYPTPPQPPPLVGYHTSG</sequence>
<dbReference type="InterPro" id="IPR037791">
    <property type="entry name" value="C2_fungal_Inn1"/>
</dbReference>
<dbReference type="PANTHER" id="PTHR46502:SF2">
    <property type="entry name" value="16 KDA PHLOEM PROTEIN 2"/>
    <property type="match status" value="1"/>
</dbReference>
<evidence type="ECO:0000256" key="1">
    <source>
        <dbReference type="ARBA" id="ARBA00022723"/>
    </source>
</evidence>
<feature type="compositionally biased region" description="Polar residues" evidence="3">
    <location>
        <begin position="325"/>
        <end position="337"/>
    </location>
</feature>
<feature type="compositionally biased region" description="Basic and acidic residues" evidence="3">
    <location>
        <begin position="89"/>
        <end position="99"/>
    </location>
</feature>
<feature type="domain" description="C2" evidence="4">
    <location>
        <begin position="1"/>
        <end position="144"/>
    </location>
</feature>
<dbReference type="InParanoid" id="A0A067QCQ4"/>
<dbReference type="PANTHER" id="PTHR46502">
    <property type="entry name" value="C2 DOMAIN-CONTAINING"/>
    <property type="match status" value="1"/>
</dbReference>
<feature type="region of interest" description="Disordered" evidence="3">
    <location>
        <begin position="392"/>
        <end position="704"/>
    </location>
</feature>
<feature type="compositionally biased region" description="Polar residues" evidence="3">
    <location>
        <begin position="519"/>
        <end position="534"/>
    </location>
</feature>
<reference evidence="6" key="1">
    <citation type="journal article" date="2014" name="Proc. Natl. Acad. Sci. U.S.A.">
        <title>Extensive sampling of basidiomycete genomes demonstrates inadequacy of the white-rot/brown-rot paradigm for wood decay fungi.</title>
        <authorList>
            <person name="Riley R."/>
            <person name="Salamov A.A."/>
            <person name="Brown D.W."/>
            <person name="Nagy L.G."/>
            <person name="Floudas D."/>
            <person name="Held B.W."/>
            <person name="Levasseur A."/>
            <person name="Lombard V."/>
            <person name="Morin E."/>
            <person name="Otillar R."/>
            <person name="Lindquist E.A."/>
            <person name="Sun H."/>
            <person name="LaButti K.M."/>
            <person name="Schmutz J."/>
            <person name="Jabbour D."/>
            <person name="Luo H."/>
            <person name="Baker S.E."/>
            <person name="Pisabarro A.G."/>
            <person name="Walton J.D."/>
            <person name="Blanchette R.A."/>
            <person name="Henrissat B."/>
            <person name="Martin F."/>
            <person name="Cullen D."/>
            <person name="Hibbett D.S."/>
            <person name="Grigoriev I.V."/>
        </authorList>
    </citation>
    <scope>NUCLEOTIDE SEQUENCE [LARGE SCALE GENOMIC DNA]</scope>
    <source>
        <strain evidence="6">MUCL 33604</strain>
    </source>
</reference>
<dbReference type="GO" id="GO:0046872">
    <property type="term" value="F:metal ion binding"/>
    <property type="evidence" value="ECO:0007669"/>
    <property type="project" value="UniProtKB-KW"/>
</dbReference>
<dbReference type="InterPro" id="IPR000008">
    <property type="entry name" value="C2_dom"/>
</dbReference>
<feature type="region of interest" description="Disordered" evidence="3">
    <location>
        <begin position="269"/>
        <end position="380"/>
    </location>
</feature>
<evidence type="ECO:0000256" key="3">
    <source>
        <dbReference type="SAM" id="MobiDB-lite"/>
    </source>
</evidence>
<dbReference type="OrthoDB" id="270970at2759"/>
<feature type="region of interest" description="Disordered" evidence="3">
    <location>
        <begin position="167"/>
        <end position="229"/>
    </location>
</feature>
<feature type="compositionally biased region" description="Low complexity" evidence="3">
    <location>
        <begin position="438"/>
        <end position="453"/>
    </location>
</feature>
<feature type="compositionally biased region" description="Low complexity" evidence="3">
    <location>
        <begin position="291"/>
        <end position="302"/>
    </location>
</feature>
<feature type="region of interest" description="Disordered" evidence="3">
    <location>
        <begin position="75"/>
        <end position="102"/>
    </location>
</feature>
<dbReference type="PROSITE" id="PS50004">
    <property type="entry name" value="C2"/>
    <property type="match status" value="1"/>
</dbReference>
<feature type="compositionally biased region" description="Low complexity" evidence="3">
    <location>
        <begin position="196"/>
        <end position="213"/>
    </location>
</feature>
<dbReference type="SMART" id="SM00239">
    <property type="entry name" value="C2"/>
    <property type="match status" value="1"/>
</dbReference>
<feature type="compositionally biased region" description="Pro residues" evidence="3">
    <location>
        <begin position="651"/>
        <end position="662"/>
    </location>
</feature>
<feature type="compositionally biased region" description="Pro residues" evidence="3">
    <location>
        <begin position="567"/>
        <end position="578"/>
    </location>
</feature>
<feature type="compositionally biased region" description="Low complexity" evidence="3">
    <location>
        <begin position="352"/>
        <end position="367"/>
    </location>
</feature>
<feature type="compositionally biased region" description="Polar residues" evidence="3">
    <location>
        <begin position="584"/>
        <end position="593"/>
    </location>
</feature>
<gene>
    <name evidence="5" type="ORF">JAAARDRAFT_202049</name>
</gene>
<dbReference type="SUPFAM" id="SSF49562">
    <property type="entry name" value="C2 domain (Calcium/lipid-binding domain, CaLB)"/>
    <property type="match status" value="1"/>
</dbReference>
<dbReference type="CDD" id="cd08681">
    <property type="entry name" value="C2_fungal_Inn1p-like"/>
    <property type="match status" value="1"/>
</dbReference>
<feature type="compositionally biased region" description="Pro residues" evidence="3">
    <location>
        <begin position="485"/>
        <end position="498"/>
    </location>
</feature>
<evidence type="ECO:0000313" key="5">
    <source>
        <dbReference type="EMBL" id="KDQ64759.1"/>
    </source>
</evidence>
<feature type="compositionally biased region" description="Pro residues" evidence="3">
    <location>
        <begin position="596"/>
        <end position="606"/>
    </location>
</feature>
<proteinExistence type="predicted"/>
<organism evidence="5 6">
    <name type="scientific">Jaapia argillacea MUCL 33604</name>
    <dbReference type="NCBI Taxonomy" id="933084"/>
    <lineage>
        <taxon>Eukaryota</taxon>
        <taxon>Fungi</taxon>
        <taxon>Dikarya</taxon>
        <taxon>Basidiomycota</taxon>
        <taxon>Agaricomycotina</taxon>
        <taxon>Agaricomycetes</taxon>
        <taxon>Agaricomycetidae</taxon>
        <taxon>Jaapiales</taxon>
        <taxon>Jaapiaceae</taxon>
        <taxon>Jaapia</taxon>
    </lineage>
</organism>
<feature type="compositionally biased region" description="Low complexity" evidence="3">
    <location>
        <begin position="607"/>
        <end position="617"/>
    </location>
</feature>
<keyword evidence="1" id="KW-0479">Metal-binding</keyword>
<dbReference type="STRING" id="933084.A0A067QCQ4"/>
<dbReference type="EMBL" id="KL197709">
    <property type="protein sequence ID" value="KDQ64759.1"/>
    <property type="molecule type" value="Genomic_DNA"/>
</dbReference>
<dbReference type="InterPro" id="IPR035892">
    <property type="entry name" value="C2_domain_sf"/>
</dbReference>
<dbReference type="AlphaFoldDB" id="A0A067QCQ4"/>
<feature type="compositionally biased region" description="Pro residues" evidence="3">
    <location>
        <begin position="618"/>
        <end position="644"/>
    </location>
</feature>
<name>A0A067QCQ4_9AGAM</name>
<evidence type="ECO:0000313" key="6">
    <source>
        <dbReference type="Proteomes" id="UP000027265"/>
    </source>
</evidence>
<feature type="compositionally biased region" description="Polar residues" evidence="3">
    <location>
        <begin position="454"/>
        <end position="469"/>
    </location>
</feature>
<feature type="compositionally biased region" description="Pro residues" evidence="3">
    <location>
        <begin position="688"/>
        <end position="697"/>
    </location>
</feature>
<protein>
    <recommendedName>
        <fullName evidence="4">C2 domain-containing protein</fullName>
    </recommendedName>
</protein>